<evidence type="ECO:0000313" key="10">
    <source>
        <dbReference type="EMBL" id="UXZ04906.1"/>
    </source>
</evidence>
<comment type="function">
    <text evidence="8">Probably functions as a manganese efflux pump.</text>
</comment>
<comment type="similarity">
    <text evidence="8">Belongs to the MntP (TC 9.B.29) family.</text>
</comment>
<evidence type="ECO:0000256" key="5">
    <source>
        <dbReference type="ARBA" id="ARBA00023065"/>
    </source>
</evidence>
<evidence type="ECO:0000256" key="2">
    <source>
        <dbReference type="ARBA" id="ARBA00022475"/>
    </source>
</evidence>
<keyword evidence="4 8" id="KW-1133">Transmembrane helix</keyword>
<keyword evidence="7 8" id="KW-0464">Manganese</keyword>
<evidence type="ECO:0000256" key="7">
    <source>
        <dbReference type="ARBA" id="ARBA00023211"/>
    </source>
</evidence>
<dbReference type="HAMAP" id="MF_01521">
    <property type="entry name" value="MntP_pump"/>
    <property type="match status" value="1"/>
</dbReference>
<feature type="transmembrane region" description="Helical" evidence="8">
    <location>
        <begin position="133"/>
        <end position="156"/>
    </location>
</feature>
<keyword evidence="1 8" id="KW-0813">Transport</keyword>
<keyword evidence="2 8" id="KW-1003">Cell membrane</keyword>
<accession>A0ABY6F489</accession>
<feature type="transmembrane region" description="Helical" evidence="8">
    <location>
        <begin position="106"/>
        <end position="126"/>
    </location>
</feature>
<dbReference type="InterPro" id="IPR003810">
    <property type="entry name" value="Mntp/YtaF"/>
</dbReference>
<feature type="chain" id="PRO_5045779407" description="Putative manganese efflux pump MntP" evidence="9">
    <location>
        <begin position="20"/>
        <end position="186"/>
    </location>
</feature>
<dbReference type="InterPro" id="IPR022929">
    <property type="entry name" value="Put_MntP"/>
</dbReference>
<feature type="signal peptide" evidence="9">
    <location>
        <begin position="1"/>
        <end position="19"/>
    </location>
</feature>
<evidence type="ECO:0000256" key="9">
    <source>
        <dbReference type="SAM" id="SignalP"/>
    </source>
</evidence>
<dbReference type="EMBL" id="CP089977">
    <property type="protein sequence ID" value="UXZ04906.1"/>
    <property type="molecule type" value="Genomic_DNA"/>
</dbReference>
<dbReference type="PANTHER" id="PTHR35529:SF1">
    <property type="entry name" value="MANGANESE EFFLUX PUMP MNTP-RELATED"/>
    <property type="match status" value="1"/>
</dbReference>
<evidence type="ECO:0000256" key="6">
    <source>
        <dbReference type="ARBA" id="ARBA00023136"/>
    </source>
</evidence>
<keyword evidence="9" id="KW-0732">Signal</keyword>
<protein>
    <recommendedName>
        <fullName evidence="8">Putative manganese efflux pump MntP</fullName>
    </recommendedName>
</protein>
<evidence type="ECO:0000313" key="11">
    <source>
        <dbReference type="Proteomes" id="UP001063782"/>
    </source>
</evidence>
<gene>
    <name evidence="8" type="primary">mntP</name>
    <name evidence="10" type="ORF">LU297_00145</name>
</gene>
<dbReference type="Proteomes" id="UP001063782">
    <property type="component" value="Chromosome"/>
</dbReference>
<keyword evidence="5 8" id="KW-0406">Ion transport</keyword>
<evidence type="ECO:0000256" key="3">
    <source>
        <dbReference type="ARBA" id="ARBA00022692"/>
    </source>
</evidence>
<evidence type="ECO:0000256" key="8">
    <source>
        <dbReference type="HAMAP-Rule" id="MF_01521"/>
    </source>
</evidence>
<evidence type="ECO:0000256" key="1">
    <source>
        <dbReference type="ARBA" id="ARBA00022448"/>
    </source>
</evidence>
<dbReference type="PANTHER" id="PTHR35529">
    <property type="entry name" value="MANGANESE EFFLUX PUMP MNTP-RELATED"/>
    <property type="match status" value="1"/>
</dbReference>
<name>A0ABY6F489_9GAMM</name>
<proteinExistence type="inferred from homology"/>
<reference evidence="10" key="1">
    <citation type="submission" date="2021-12" db="EMBL/GenBank/DDBJ databases">
        <title>taxonomy of Moraxella sp. ZY201224.</title>
        <authorList>
            <person name="Li F."/>
        </authorList>
    </citation>
    <scope>NUCLEOTIDE SEQUENCE</scope>
    <source>
        <strain evidence="10">ZY201224</strain>
    </source>
</reference>
<comment type="subcellular location">
    <subcellularLocation>
        <location evidence="8">Cell membrane</location>
        <topology evidence="8">Multi-pass membrane protein</topology>
    </subcellularLocation>
</comment>
<feature type="transmembrane region" description="Helical" evidence="8">
    <location>
        <begin position="68"/>
        <end position="86"/>
    </location>
</feature>
<keyword evidence="6 8" id="KW-0472">Membrane</keyword>
<keyword evidence="11" id="KW-1185">Reference proteome</keyword>
<dbReference type="Pfam" id="PF02659">
    <property type="entry name" value="Mntp"/>
    <property type="match status" value="1"/>
</dbReference>
<dbReference type="RefSeq" id="WP_263076407.1">
    <property type="nucleotide sequence ID" value="NZ_CP089977.1"/>
</dbReference>
<feature type="transmembrane region" description="Helical" evidence="8">
    <location>
        <begin position="162"/>
        <end position="184"/>
    </location>
</feature>
<organism evidence="10 11">
    <name type="scientific">Moraxella nasicaprae</name>
    <dbReference type="NCBI Taxonomy" id="2904122"/>
    <lineage>
        <taxon>Bacteria</taxon>
        <taxon>Pseudomonadati</taxon>
        <taxon>Pseudomonadota</taxon>
        <taxon>Gammaproteobacteria</taxon>
        <taxon>Moraxellales</taxon>
        <taxon>Moraxellaceae</taxon>
        <taxon>Moraxella</taxon>
    </lineage>
</organism>
<keyword evidence="3 8" id="KW-0812">Transmembrane</keyword>
<evidence type="ECO:0000256" key="4">
    <source>
        <dbReference type="ARBA" id="ARBA00022989"/>
    </source>
</evidence>
<sequence length="186" mass="19476">MNAIALIALAFAMSMDAFAAAIVQGTHKRTVSVATALKVGATFGITEMLMPMMGYFVGRFAHAFVQAFDHWLSFILLAGIGGHLIYETIGDGGDEMPKPTSFTKTLLTAFATSIDAMIVGVSLAFLSVNIWLAGALIGLTTFLMTTLGVSVGATLGKKVGKIAQIMGGVVLIAIGVFILVTHLLNH</sequence>
<feature type="transmembrane region" description="Helical" evidence="8">
    <location>
        <begin position="35"/>
        <end position="56"/>
    </location>
</feature>